<dbReference type="InterPro" id="IPR014777">
    <property type="entry name" value="4pyrrole_Mease_sub1"/>
</dbReference>
<dbReference type="CDD" id="cd02440">
    <property type="entry name" value="AdoMet_MTases"/>
    <property type="match status" value="1"/>
</dbReference>
<proteinExistence type="predicted"/>
<dbReference type="PANTHER" id="PTHR43182:SF1">
    <property type="entry name" value="COBALT-PRECORRIN-7 C(5)-METHYLTRANSFERASE"/>
    <property type="match status" value="1"/>
</dbReference>
<evidence type="ECO:0000256" key="1">
    <source>
        <dbReference type="ARBA" id="ARBA00004953"/>
    </source>
</evidence>
<keyword evidence="4" id="KW-0808">Transferase</keyword>
<evidence type="ECO:0000256" key="3">
    <source>
        <dbReference type="ARBA" id="ARBA00022603"/>
    </source>
</evidence>
<dbReference type="PANTHER" id="PTHR43182">
    <property type="entry name" value="COBALT-PRECORRIN-6B C(15)-METHYLTRANSFERASE (DECARBOXYLATING)"/>
    <property type="match status" value="1"/>
</dbReference>
<dbReference type="InterPro" id="IPR050714">
    <property type="entry name" value="Cobalamin_biosynth_MTase"/>
</dbReference>
<gene>
    <name evidence="7" type="ORF">GCM10023353_31900</name>
</gene>
<dbReference type="SUPFAM" id="SSF53335">
    <property type="entry name" value="S-adenosyl-L-methionine-dependent methyltransferases"/>
    <property type="match status" value="1"/>
</dbReference>
<accession>A0ABP9CWR6</accession>
<dbReference type="SUPFAM" id="SSF53790">
    <property type="entry name" value="Tetrapyrrole methylase"/>
    <property type="match status" value="1"/>
</dbReference>
<sequence>MGPEARVRVTVVGIGAGGWATAEPAGRGAVHDADVLLGGQRHLAMVPDGAAPAAIREPWPSPLLDGLDALLERHDGRNVVALASGDPLVSGIGSTLVRRLGPKALRVIPAVSSAALARARMGWPADDCDVVTLVGRDTDRLRRYLAPGRRLIVLTGGVEGPATVARLLAGEGFGASSMTLLAELGGQAESRRDGAADGMLGVEGAALGLVCVECRGGPGRSRVPGLPDDAFENDGQLSRRPIRAAAVSALAPRPGELLWDVGAGAGSVGIEWARGAPGCRVLAIERDAGRAETVRRNAARLGVPDLVTVVEGAAPDALGGLERPDAVFVGGGGSRPGVLDKCWSALPAGGRLVAHAVTLETQAVLAEWHRVHGGELLRYAVDAAGPIGSFTGWEPMRPVVQWCGVKTTASESKQETSEGAPE</sequence>
<keyword evidence="8" id="KW-1185">Reference proteome</keyword>
<comment type="pathway">
    <text evidence="1">Cofactor biosynthesis; adenosylcobalamin biosynthesis.</text>
</comment>
<dbReference type="CDD" id="cd11644">
    <property type="entry name" value="Precorrin-6Y-MT"/>
    <property type="match status" value="1"/>
</dbReference>
<evidence type="ECO:0000259" key="6">
    <source>
        <dbReference type="Pfam" id="PF00590"/>
    </source>
</evidence>
<evidence type="ECO:0000256" key="5">
    <source>
        <dbReference type="ARBA" id="ARBA00022691"/>
    </source>
</evidence>
<dbReference type="InterPro" id="IPR006365">
    <property type="entry name" value="Cbl_synth_CobL"/>
</dbReference>
<keyword evidence="3" id="KW-0489">Methyltransferase</keyword>
<dbReference type="PIRSF" id="PIRSF036428">
    <property type="entry name" value="CobL"/>
    <property type="match status" value="1"/>
</dbReference>
<dbReference type="RefSeq" id="WP_200173273.1">
    <property type="nucleotide sequence ID" value="NZ_BAABKQ010000001.1"/>
</dbReference>
<evidence type="ECO:0000256" key="4">
    <source>
        <dbReference type="ARBA" id="ARBA00022679"/>
    </source>
</evidence>
<dbReference type="Pfam" id="PF00590">
    <property type="entry name" value="TP_methylase"/>
    <property type="match status" value="1"/>
</dbReference>
<dbReference type="Proteomes" id="UP001500839">
    <property type="component" value="Unassembled WGS sequence"/>
</dbReference>
<comment type="caution">
    <text evidence="7">The sequence shown here is derived from an EMBL/GenBank/DDBJ whole genome shotgun (WGS) entry which is preliminary data.</text>
</comment>
<evidence type="ECO:0000313" key="8">
    <source>
        <dbReference type="Proteomes" id="UP001500839"/>
    </source>
</evidence>
<dbReference type="InterPro" id="IPR035996">
    <property type="entry name" value="4pyrrol_Methylase_sf"/>
</dbReference>
<protein>
    <submittedName>
        <fullName evidence="7">Bifunctional cobalt-precorrin-7 (C(5))-methyltransferase/cobalt-precorrin-6B (C(15))-methyltransferase</fullName>
    </submittedName>
</protein>
<keyword evidence="5" id="KW-0949">S-adenosyl-L-methionine</keyword>
<dbReference type="EMBL" id="BAABKQ010000001">
    <property type="protein sequence ID" value="GAA4821304.1"/>
    <property type="molecule type" value="Genomic_DNA"/>
</dbReference>
<dbReference type="NCBIfam" id="TIGR02469">
    <property type="entry name" value="CbiT"/>
    <property type="match status" value="1"/>
</dbReference>
<name>A0ABP9CWR6_9ACTN</name>
<dbReference type="Gene3D" id="3.40.1010.10">
    <property type="entry name" value="Cobalt-precorrin-4 Transmethylase, Domain 1"/>
    <property type="match status" value="1"/>
</dbReference>
<dbReference type="InterPro" id="IPR014008">
    <property type="entry name" value="Cbl_synth_MTase_CbiT"/>
</dbReference>
<evidence type="ECO:0000256" key="2">
    <source>
        <dbReference type="ARBA" id="ARBA00022573"/>
    </source>
</evidence>
<keyword evidence="2" id="KW-0169">Cobalamin biosynthesis</keyword>
<evidence type="ECO:0000313" key="7">
    <source>
        <dbReference type="EMBL" id="GAA4821304.1"/>
    </source>
</evidence>
<dbReference type="InterPro" id="IPR012818">
    <property type="entry name" value="CbiE"/>
</dbReference>
<dbReference type="InterPro" id="IPR000878">
    <property type="entry name" value="4pyrrol_Mease"/>
</dbReference>
<reference evidence="8" key="1">
    <citation type="journal article" date="2019" name="Int. J. Syst. Evol. Microbiol.">
        <title>The Global Catalogue of Microorganisms (GCM) 10K type strain sequencing project: providing services to taxonomists for standard genome sequencing and annotation.</title>
        <authorList>
            <consortium name="The Broad Institute Genomics Platform"/>
            <consortium name="The Broad Institute Genome Sequencing Center for Infectious Disease"/>
            <person name="Wu L."/>
            <person name="Ma J."/>
        </authorList>
    </citation>
    <scope>NUCLEOTIDE SEQUENCE [LARGE SCALE GENOMIC DNA]</scope>
    <source>
        <strain evidence="8">JCM 18542</strain>
    </source>
</reference>
<organism evidence="7 8">
    <name type="scientific">Tomitella cavernea</name>
    <dbReference type="NCBI Taxonomy" id="1387982"/>
    <lineage>
        <taxon>Bacteria</taxon>
        <taxon>Bacillati</taxon>
        <taxon>Actinomycetota</taxon>
        <taxon>Actinomycetes</taxon>
        <taxon>Mycobacteriales</taxon>
        <taxon>Tomitella</taxon>
    </lineage>
</organism>
<feature type="domain" description="Tetrapyrrole methylase" evidence="6">
    <location>
        <begin position="8"/>
        <end position="185"/>
    </location>
</feature>
<dbReference type="Gene3D" id="3.40.50.150">
    <property type="entry name" value="Vaccinia Virus protein VP39"/>
    <property type="match status" value="1"/>
</dbReference>
<dbReference type="InterPro" id="IPR029063">
    <property type="entry name" value="SAM-dependent_MTases_sf"/>
</dbReference>
<dbReference type="NCBIfam" id="TIGR02467">
    <property type="entry name" value="CbiE"/>
    <property type="match status" value="1"/>
</dbReference>